<proteinExistence type="predicted"/>
<dbReference type="GO" id="GO:0008270">
    <property type="term" value="F:zinc ion binding"/>
    <property type="evidence" value="ECO:0007669"/>
    <property type="project" value="InterPro"/>
</dbReference>
<dbReference type="GO" id="GO:0000978">
    <property type="term" value="F:RNA polymerase II cis-regulatory region sequence-specific DNA binding"/>
    <property type="evidence" value="ECO:0007669"/>
    <property type="project" value="TreeGrafter"/>
</dbReference>
<dbReference type="AlphaFoldDB" id="A0A9W4MWF2"/>
<dbReference type="EMBL" id="CAJVOS010000041">
    <property type="protein sequence ID" value="CAG8188006.1"/>
    <property type="molecule type" value="Genomic_DNA"/>
</dbReference>
<feature type="domain" description="Xylanolytic transcriptional activator regulatory" evidence="4">
    <location>
        <begin position="171"/>
        <end position="246"/>
    </location>
</feature>
<sequence length="557" mass="62793">MASLPSKRAESGYLGNSSGSSLLRSISDLIPHKESISRRGNDEQSLITETASVASPSVPVNLADTATINSLIDAYFTWYNPAYPILHERTFRRECENRQQIHPRSTWHAIFFLVLAIGHWTVTEDAERSHYYTAARSRMSMRMLESGTLLAVQAFLLMGNYLQKRDRPNTGYNFVGIAYRMALGLGLHREPPSGTATANTLLNERRRVVWWTVYCFDSGFSFTTGRPIMVSDSFIETKLPRNIDDSNIELNSILPAPTESPTSYSAIIAQSRLASIGNVVFSEILSSTSQSPWDLKISRSIDNQFKAWRLSLPCYFTAPNVPHWFQGPRAIVGWKEQNLRMMLWWGSKRLCSLPSDHEEAQNMCHFTAVETIQDISNFCRDNTDVLHAGLSWYATYFLFQAAVVLSIHHLRPTHPDHTALEHGSNELWLSSIIRSRDCLASLTRRNSAAARCLEVLERISVRLQPLDQSSTPAPGPEARVDYPPVTLQEHEVPAEFDVPSALMAVDPTLQMLFEDTSWDKDLFEGLNGFPSTGEGEAFDYMPSNVDQTWLRSFDTAK</sequence>
<dbReference type="SMART" id="SM00906">
    <property type="entry name" value="Fungal_trans"/>
    <property type="match status" value="1"/>
</dbReference>
<comment type="caution">
    <text evidence="5">The sequence shown here is derived from an EMBL/GenBank/DDBJ whole genome shotgun (WGS) entry which is preliminary data.</text>
</comment>
<keyword evidence="1" id="KW-0805">Transcription regulation</keyword>
<name>A0A9W4MWF2_PENOL</name>
<evidence type="ECO:0000256" key="1">
    <source>
        <dbReference type="ARBA" id="ARBA00023015"/>
    </source>
</evidence>
<dbReference type="PANTHER" id="PTHR47424:SF2">
    <property type="entry name" value="TRANSCRIPTION FACTOR DOMAIN-CONTAINING PROTEIN-RELATED"/>
    <property type="match status" value="1"/>
</dbReference>
<accession>A0A9W4MWF2</accession>
<dbReference type="Proteomes" id="UP001153618">
    <property type="component" value="Unassembled WGS sequence"/>
</dbReference>
<keyword evidence="3" id="KW-0539">Nucleus</keyword>
<evidence type="ECO:0000256" key="3">
    <source>
        <dbReference type="ARBA" id="ARBA00023242"/>
    </source>
</evidence>
<dbReference type="InterPro" id="IPR007219">
    <property type="entry name" value="XnlR_reg_dom"/>
</dbReference>
<dbReference type="CDD" id="cd12148">
    <property type="entry name" value="fungal_TF_MHR"/>
    <property type="match status" value="1"/>
</dbReference>
<evidence type="ECO:0000259" key="4">
    <source>
        <dbReference type="SMART" id="SM00906"/>
    </source>
</evidence>
<reference evidence="5" key="1">
    <citation type="submission" date="2021-07" db="EMBL/GenBank/DDBJ databases">
        <authorList>
            <person name="Branca A.L. A."/>
        </authorList>
    </citation>
    <scope>NUCLEOTIDE SEQUENCE</scope>
</reference>
<dbReference type="GO" id="GO:0000435">
    <property type="term" value="P:positive regulation of transcription from RNA polymerase II promoter by galactose"/>
    <property type="evidence" value="ECO:0007669"/>
    <property type="project" value="TreeGrafter"/>
</dbReference>
<organism evidence="5 6">
    <name type="scientific">Penicillium olsonii</name>
    <dbReference type="NCBI Taxonomy" id="99116"/>
    <lineage>
        <taxon>Eukaryota</taxon>
        <taxon>Fungi</taxon>
        <taxon>Dikarya</taxon>
        <taxon>Ascomycota</taxon>
        <taxon>Pezizomycotina</taxon>
        <taxon>Eurotiomycetes</taxon>
        <taxon>Eurotiomycetidae</taxon>
        <taxon>Eurotiales</taxon>
        <taxon>Aspergillaceae</taxon>
        <taxon>Penicillium</taxon>
    </lineage>
</organism>
<protein>
    <recommendedName>
        <fullName evidence="4">Xylanolytic transcriptional activator regulatory domain-containing protein</fullName>
    </recommendedName>
</protein>
<dbReference type="Pfam" id="PF04082">
    <property type="entry name" value="Fungal_trans"/>
    <property type="match status" value="1"/>
</dbReference>
<keyword evidence="6" id="KW-1185">Reference proteome</keyword>
<dbReference type="InterPro" id="IPR051127">
    <property type="entry name" value="Fungal_SecMet_Regulators"/>
</dbReference>
<evidence type="ECO:0000313" key="5">
    <source>
        <dbReference type="EMBL" id="CAG8188006.1"/>
    </source>
</evidence>
<dbReference type="GO" id="GO:0000981">
    <property type="term" value="F:DNA-binding transcription factor activity, RNA polymerase II-specific"/>
    <property type="evidence" value="ECO:0007669"/>
    <property type="project" value="TreeGrafter"/>
</dbReference>
<dbReference type="GO" id="GO:0005634">
    <property type="term" value="C:nucleus"/>
    <property type="evidence" value="ECO:0007669"/>
    <property type="project" value="TreeGrafter"/>
</dbReference>
<keyword evidence="2" id="KW-0804">Transcription</keyword>
<evidence type="ECO:0000256" key="2">
    <source>
        <dbReference type="ARBA" id="ARBA00023163"/>
    </source>
</evidence>
<dbReference type="GO" id="GO:0006351">
    <property type="term" value="P:DNA-templated transcription"/>
    <property type="evidence" value="ECO:0007669"/>
    <property type="project" value="InterPro"/>
</dbReference>
<gene>
    <name evidence="5" type="ORF">POLS_LOCUS7134</name>
</gene>
<dbReference type="OrthoDB" id="3364175at2759"/>
<evidence type="ECO:0000313" key="6">
    <source>
        <dbReference type="Proteomes" id="UP001153618"/>
    </source>
</evidence>
<dbReference type="PANTHER" id="PTHR47424">
    <property type="entry name" value="REGULATORY PROTEIN GAL4"/>
    <property type="match status" value="1"/>
</dbReference>